<dbReference type="SUPFAM" id="SSF55729">
    <property type="entry name" value="Acyl-CoA N-acyltransferases (Nat)"/>
    <property type="match status" value="1"/>
</dbReference>
<reference evidence="2 3" key="1">
    <citation type="submission" date="2019-07" db="EMBL/GenBank/DDBJ databases">
        <title>Whole genome shotgun sequence of Agrococcus baldri NBRC 103055.</title>
        <authorList>
            <person name="Hosoyama A."/>
            <person name="Uohara A."/>
            <person name="Ohji S."/>
            <person name="Ichikawa N."/>
        </authorList>
    </citation>
    <scope>NUCLEOTIDE SEQUENCE [LARGE SCALE GENOMIC DNA]</scope>
    <source>
        <strain evidence="2 3">NBRC 103055</strain>
    </source>
</reference>
<dbReference type="AlphaFoldDB" id="A0AA87RDL2"/>
<feature type="domain" description="N-acetyltransferase" evidence="1">
    <location>
        <begin position="24"/>
        <end position="199"/>
    </location>
</feature>
<dbReference type="Proteomes" id="UP000321749">
    <property type="component" value="Unassembled WGS sequence"/>
</dbReference>
<keyword evidence="3" id="KW-1185">Reference proteome</keyword>
<protein>
    <recommendedName>
        <fullName evidence="1">N-acetyltransferase domain-containing protein</fullName>
    </recommendedName>
</protein>
<name>A0AA87RDL2_9MICO</name>
<evidence type="ECO:0000313" key="3">
    <source>
        <dbReference type="Proteomes" id="UP000321749"/>
    </source>
</evidence>
<dbReference type="Pfam" id="PF13523">
    <property type="entry name" value="Acetyltransf_8"/>
    <property type="match status" value="1"/>
</dbReference>
<dbReference type="Gene3D" id="3.40.630.30">
    <property type="match status" value="1"/>
</dbReference>
<dbReference type="EMBL" id="BJUU01000001">
    <property type="protein sequence ID" value="GEK78789.1"/>
    <property type="molecule type" value="Genomic_DNA"/>
</dbReference>
<dbReference type="RefSeq" id="WP_318278974.1">
    <property type="nucleotide sequence ID" value="NZ_BJUU01000001.1"/>
</dbReference>
<evidence type="ECO:0000259" key="1">
    <source>
        <dbReference type="PROSITE" id="PS51186"/>
    </source>
</evidence>
<dbReference type="InterPro" id="IPR000182">
    <property type="entry name" value="GNAT_dom"/>
</dbReference>
<proteinExistence type="predicted"/>
<dbReference type="InterPro" id="IPR016181">
    <property type="entry name" value="Acyl_CoA_acyltransferase"/>
</dbReference>
<organism evidence="2 3">
    <name type="scientific">Agrococcus baldri</name>
    <dbReference type="NCBI Taxonomy" id="153730"/>
    <lineage>
        <taxon>Bacteria</taxon>
        <taxon>Bacillati</taxon>
        <taxon>Actinomycetota</taxon>
        <taxon>Actinomycetes</taxon>
        <taxon>Micrococcales</taxon>
        <taxon>Microbacteriaceae</taxon>
        <taxon>Agrococcus</taxon>
    </lineage>
</organism>
<accession>A0AA87RDL2</accession>
<dbReference type="PROSITE" id="PS51186">
    <property type="entry name" value="GNAT"/>
    <property type="match status" value="1"/>
</dbReference>
<sequence>MSGGGAPPTGPSAAGATAGVDGALSWRPLSSGDLPMLGGWLREPAVARWWHHEWSPAALERDFGPSVRGEEPGEDLVVALDGRPFGLVQRSRIHDYPEDLEGFTRLVEVPAGAVELDYLIGDPALRGRGLGSRMLAWAIERTWVELPDVPAVLVAVVAANTASWRMAERAGLRRIAEGPMEPDNPVDDPLHYVHRIDRP</sequence>
<comment type="caution">
    <text evidence="2">The sequence shown here is derived from an EMBL/GenBank/DDBJ whole genome shotgun (WGS) entry which is preliminary data.</text>
</comment>
<evidence type="ECO:0000313" key="2">
    <source>
        <dbReference type="EMBL" id="GEK78789.1"/>
    </source>
</evidence>
<gene>
    <name evidence="2" type="ORF">ABA31_01400</name>
</gene>
<dbReference type="GO" id="GO:0016747">
    <property type="term" value="F:acyltransferase activity, transferring groups other than amino-acyl groups"/>
    <property type="evidence" value="ECO:0007669"/>
    <property type="project" value="InterPro"/>
</dbReference>
<dbReference type="CDD" id="cd04301">
    <property type="entry name" value="NAT_SF"/>
    <property type="match status" value="1"/>
</dbReference>